<dbReference type="PANTHER" id="PTHR23253:SF10">
    <property type="entry name" value="EUKARYOTIC TRANSLATION INITIATION FACTOR 4 GAMMA 1"/>
    <property type="match status" value="1"/>
</dbReference>
<dbReference type="InterPro" id="IPR049485">
    <property type="entry name" value="eIF4G1-like_eIF4E-bd"/>
</dbReference>
<evidence type="ECO:0000313" key="11">
    <source>
        <dbReference type="Ensembl" id="ENSMMOP00000007544.1"/>
    </source>
</evidence>
<dbReference type="SMART" id="SM00544">
    <property type="entry name" value="MA3"/>
    <property type="match status" value="1"/>
</dbReference>
<feature type="compositionally biased region" description="Polar residues" evidence="8">
    <location>
        <begin position="323"/>
        <end position="333"/>
    </location>
</feature>
<feature type="region of interest" description="Disordered" evidence="8">
    <location>
        <begin position="1"/>
        <end position="46"/>
    </location>
</feature>
<dbReference type="SMART" id="SM00515">
    <property type="entry name" value="eIF5C"/>
    <property type="match status" value="1"/>
</dbReference>
<feature type="region of interest" description="Disordered" evidence="8">
    <location>
        <begin position="701"/>
        <end position="725"/>
    </location>
</feature>
<feature type="compositionally biased region" description="Basic and acidic residues" evidence="8">
    <location>
        <begin position="1109"/>
        <end position="1147"/>
    </location>
</feature>
<dbReference type="Gene3D" id="1.25.40.180">
    <property type="match status" value="3"/>
</dbReference>
<keyword evidence="2" id="KW-0396">Initiation factor</keyword>
<dbReference type="SUPFAM" id="SSF48371">
    <property type="entry name" value="ARM repeat"/>
    <property type="match status" value="3"/>
</dbReference>
<keyword evidence="3" id="KW-0597">Phosphoprotein</keyword>
<evidence type="ECO:0000256" key="4">
    <source>
        <dbReference type="ARBA" id="ARBA00022845"/>
    </source>
</evidence>
<sequence>GVPPSSGPRPVTPTHVYQPGPGSQMMMIPGQQLPFPSSPQGPAFFIPGQYRSPTYVATPQQYPVTAGTPSFYPGTSPAEYGTYAGAYYPAQPQFTPSVQPAPVIMNPAPQQQQPPPQPPQHIPTKRERKQIRIRDPNQGGRDITEEIMSGGRSGSTPTPPQCVGGSFITGEASLDCDISELMNWTVKSYNISSDFPDDRGKPAPPPLSKTPELSKGDPIPTETTSSNTDTKPPPPPLLSEAEDNSLNTIPTLVPSDPVADVMDAPPPPTQTPQSAPEVPAYPAPLPDPVCTSAAEDQTNKNEATETTEEEGKEEEVKAENAASSSDSLSTTNGVADVETEQLSVMSPPSCQLETPPESPIAQPEELCLPNGLPLPAPQDPEVSNISTVERDDSPIAEPEISQEPILQTPTAITQKAPVPVVQAVPELVDPPAPAVQEIPADPVVQAPPTPPEVQDTVPPVDMDIEENTPVPHQLCLLVAAVSVPKKKRKMKDLNKKEAVGDLLDAFKEVVAPPEPEPAPIRAPETQPPAASSPAPEESDLTWEDKEDKLDAENIQPHPPEPISTDKKYQYKEEQWKPINPEEKKKYDREFLLGFQFISASMNKPEGLPAISDVVLDKANKAPLRQLDPSRLPGMNCGPDFTPSFANLGRPGMGGGGGGGGGGRGPVIGGSRRSQQIQRKEPRKIITSMSLSDDVQLNKAEKAWKPSTKKAVRSRGVEESEENEPDDIKTQELFKRVRSILNKLTPQKFQQLMKQVQELTIDTEERLKGVIDLTFEKAISEPNFAVAYANMCRCLIGLRVDTSDKPGATVNFRKLLLNRCQKEFEKDKDDDEIFEKKQKELEAEEKQRLIEELQDAKDKARRRSLGNIKFIGELFKLKMLTEVIMHDCIVKLLKNHDEESLECLCRLLSTIGKDLDFEKAKPRMDQYFNQMEKIIKERKTTSRIRFMLQDVIDLRWNNWVPRRGDQGPKTIDQIHKEAELEEHREHMKVQQALVSKKESSRGGPPQDEGWNTVPISKNRPIDTSRLTPGSDSGGRPATSTLNRFSALQQPSSSSGSSLDSDRRVPQRNSSSRERGDNFDRSNRSSDRFDRRDERRDDRDRNRLQVTKRSFSREKEERSREREQRGSADPVRRVASMTDDRDRGMKRETTVTPPPPQAPTKPALNEDELNKKSTAIIEEYLHINDMKEALQCVQEMNSTQLLFVFVRNGLESTLERSTIAREHMGLLLHQLIKTSILPIPQYYKGLHEILEMAEDMAIDIPHIWLYLAELITPMLHEGGIPMGDLFREISKPLIPLGKAGVLLVHILTLLCKGMSHKKAGTMWREAGLRWKDFLPENEDVNKFVTEKDVDFTLGDESEKSKKKELSSAELTKQLDRLIQDQANNQRIFDWIEANLDEQQTTSNNFVRALMMCICQSAVICENPYKVDGEQIKMRAKLLQKYLKDEQKELQALYALQALMVQMEQPANLLRMFFDTLYDEDVIKEEAFYKWESSKDPAEQQGKGVALKSVTAFFTWLREDEDESDNS</sequence>
<dbReference type="FunFam" id="1.25.40.180:FF:000001">
    <property type="entry name" value="Eukaryotic translation initiation factor 4 gamma, 3, putative"/>
    <property type="match status" value="1"/>
</dbReference>
<dbReference type="Pfam" id="PF02854">
    <property type="entry name" value="MIF4G"/>
    <property type="match status" value="1"/>
</dbReference>
<reference evidence="11" key="2">
    <citation type="submission" date="2025-09" db="UniProtKB">
        <authorList>
            <consortium name="Ensembl"/>
        </authorList>
    </citation>
    <scope>IDENTIFICATION</scope>
</reference>
<dbReference type="InterPro" id="IPR016024">
    <property type="entry name" value="ARM-type_fold"/>
</dbReference>
<dbReference type="PROSITE" id="PS51366">
    <property type="entry name" value="MI"/>
    <property type="match status" value="1"/>
</dbReference>
<feature type="region of interest" description="Disordered" evidence="8">
    <location>
        <begin position="982"/>
        <end position="1162"/>
    </location>
</feature>
<dbReference type="InterPro" id="IPR003891">
    <property type="entry name" value="Initiation_fac_eIF4g_MI"/>
</dbReference>
<dbReference type="PANTHER" id="PTHR23253">
    <property type="entry name" value="EUKARYOTIC TRANSLATION INITIATION FACTOR 4 GAMMA"/>
    <property type="match status" value="1"/>
</dbReference>
<accession>A0A3Q3WFH5</accession>
<feature type="compositionally biased region" description="Pro residues" evidence="8">
    <location>
        <begin position="1"/>
        <end position="11"/>
    </location>
</feature>
<dbReference type="STRING" id="94237.ENSMMOP00000007544"/>
<comment type="similarity">
    <text evidence="1">Belongs to the eukaryotic initiation factor 4G family.</text>
</comment>
<evidence type="ECO:0000256" key="8">
    <source>
        <dbReference type="SAM" id="MobiDB-lite"/>
    </source>
</evidence>
<feature type="region of interest" description="Disordered" evidence="8">
    <location>
        <begin position="190"/>
        <end position="384"/>
    </location>
</feature>
<feature type="compositionally biased region" description="Low complexity" evidence="8">
    <location>
        <begin position="521"/>
        <end position="535"/>
    </location>
</feature>
<dbReference type="PROSITE" id="PS51363">
    <property type="entry name" value="W2"/>
    <property type="match status" value="1"/>
</dbReference>
<dbReference type="FunFam" id="1.25.40.180:FF:000002">
    <property type="entry name" value="Eukaryotic translation initiation factor 4 gamma, 3, putative"/>
    <property type="match status" value="1"/>
</dbReference>
<dbReference type="Pfam" id="PF02847">
    <property type="entry name" value="MA3"/>
    <property type="match status" value="1"/>
</dbReference>
<feature type="compositionally biased region" description="Polar residues" evidence="8">
    <location>
        <begin position="340"/>
        <end position="352"/>
    </location>
</feature>
<feature type="region of interest" description="Disordered" evidence="8">
    <location>
        <begin position="101"/>
        <end position="168"/>
    </location>
</feature>
<dbReference type="Pfam" id="PF02020">
    <property type="entry name" value="W2"/>
    <property type="match status" value="1"/>
</dbReference>
<feature type="compositionally biased region" description="Basic and acidic residues" evidence="8">
    <location>
        <begin position="542"/>
        <end position="551"/>
    </location>
</feature>
<dbReference type="InterPro" id="IPR003307">
    <property type="entry name" value="W2_domain"/>
</dbReference>
<keyword evidence="12" id="KW-1185">Reference proteome</keyword>
<dbReference type="Ensembl" id="ENSMMOT00000007686.1">
    <property type="protein sequence ID" value="ENSMMOP00000007544.1"/>
    <property type="gene ID" value="ENSMMOG00000005866.1"/>
</dbReference>
<dbReference type="GO" id="GO:0016281">
    <property type="term" value="C:eukaryotic translation initiation factor 4F complex"/>
    <property type="evidence" value="ECO:0007669"/>
    <property type="project" value="TreeGrafter"/>
</dbReference>
<keyword evidence="7" id="KW-0175">Coiled coil</keyword>
<evidence type="ECO:0000256" key="7">
    <source>
        <dbReference type="SAM" id="Coils"/>
    </source>
</evidence>
<keyword evidence="4" id="KW-0810">Translation regulation</keyword>
<feature type="domain" description="MI" evidence="10">
    <location>
        <begin position="1166"/>
        <end position="1288"/>
    </location>
</feature>
<evidence type="ECO:0000259" key="9">
    <source>
        <dbReference type="PROSITE" id="PS51363"/>
    </source>
</evidence>
<dbReference type="SMART" id="SM00543">
    <property type="entry name" value="MIF4G"/>
    <property type="match status" value="1"/>
</dbReference>
<evidence type="ECO:0000256" key="3">
    <source>
        <dbReference type="ARBA" id="ARBA00022553"/>
    </source>
</evidence>
<evidence type="ECO:0000256" key="6">
    <source>
        <dbReference type="ARBA" id="ARBA00022917"/>
    </source>
</evidence>
<evidence type="ECO:0000256" key="2">
    <source>
        <dbReference type="ARBA" id="ARBA00022540"/>
    </source>
</evidence>
<feature type="compositionally biased region" description="Gly residues" evidence="8">
    <location>
        <begin position="650"/>
        <end position="667"/>
    </location>
</feature>
<keyword evidence="5" id="KW-0694">RNA-binding</keyword>
<proteinExistence type="inferred from homology"/>
<dbReference type="GO" id="GO:0006417">
    <property type="term" value="P:regulation of translation"/>
    <property type="evidence" value="ECO:0007669"/>
    <property type="project" value="UniProtKB-KW"/>
</dbReference>
<dbReference type="OMA" id="PRGGPNM"/>
<feature type="compositionally biased region" description="Polar residues" evidence="8">
    <location>
        <begin position="221"/>
        <end position="230"/>
    </location>
</feature>
<feature type="region of interest" description="Disordered" evidence="8">
    <location>
        <begin position="645"/>
        <end position="684"/>
    </location>
</feature>
<protein>
    <submittedName>
        <fullName evidence="11">Uncharacterized protein</fullName>
    </submittedName>
</protein>
<feature type="domain" description="W2" evidence="9">
    <location>
        <begin position="1353"/>
        <end position="1524"/>
    </location>
</feature>
<feature type="compositionally biased region" description="Basic and acidic residues" evidence="8">
    <location>
        <begin position="1058"/>
        <end position="1101"/>
    </location>
</feature>
<evidence type="ECO:0000313" key="12">
    <source>
        <dbReference type="Proteomes" id="UP000261620"/>
    </source>
</evidence>
<feature type="region of interest" description="Disordered" evidence="8">
    <location>
        <begin position="507"/>
        <end position="568"/>
    </location>
</feature>
<dbReference type="Proteomes" id="UP000261620">
    <property type="component" value="Unplaced"/>
</dbReference>
<organism evidence="11 12">
    <name type="scientific">Mola mola</name>
    <name type="common">Ocean sunfish</name>
    <name type="synonym">Tetraodon mola</name>
    <dbReference type="NCBI Taxonomy" id="94237"/>
    <lineage>
        <taxon>Eukaryota</taxon>
        <taxon>Metazoa</taxon>
        <taxon>Chordata</taxon>
        <taxon>Craniata</taxon>
        <taxon>Vertebrata</taxon>
        <taxon>Euteleostomi</taxon>
        <taxon>Actinopterygii</taxon>
        <taxon>Neopterygii</taxon>
        <taxon>Teleostei</taxon>
        <taxon>Neoteleostei</taxon>
        <taxon>Acanthomorphata</taxon>
        <taxon>Eupercaria</taxon>
        <taxon>Tetraodontiformes</taxon>
        <taxon>Molidae</taxon>
        <taxon>Mola</taxon>
    </lineage>
</organism>
<keyword evidence="6" id="KW-0648">Protein biosynthesis</keyword>
<reference evidence="11" key="1">
    <citation type="submission" date="2025-08" db="UniProtKB">
        <authorList>
            <consortium name="Ensembl"/>
        </authorList>
    </citation>
    <scope>IDENTIFICATION</scope>
</reference>
<feature type="compositionally biased region" description="Low complexity" evidence="8">
    <location>
        <begin position="1044"/>
        <end position="1057"/>
    </location>
</feature>
<evidence type="ECO:0000259" key="10">
    <source>
        <dbReference type="PROSITE" id="PS51366"/>
    </source>
</evidence>
<feature type="coiled-coil region" evidence="7">
    <location>
        <begin position="835"/>
        <end position="862"/>
    </location>
</feature>
<feature type="compositionally biased region" description="Low complexity" evidence="8">
    <location>
        <begin position="253"/>
        <end position="263"/>
    </location>
</feature>
<evidence type="ECO:0000256" key="5">
    <source>
        <dbReference type="ARBA" id="ARBA00022884"/>
    </source>
</evidence>
<dbReference type="GO" id="GO:0003729">
    <property type="term" value="F:mRNA binding"/>
    <property type="evidence" value="ECO:0007669"/>
    <property type="project" value="TreeGrafter"/>
</dbReference>
<dbReference type="FunFam" id="1.25.40.180:FF:000003">
    <property type="entry name" value="Putative eukaryotic translation initiation factor 4 gamma 1"/>
    <property type="match status" value="1"/>
</dbReference>
<dbReference type="InterPro" id="IPR003890">
    <property type="entry name" value="MIF4G-like_typ-3"/>
</dbReference>
<dbReference type="CDD" id="cd11559">
    <property type="entry name" value="W2_eIF4G1_like"/>
    <property type="match status" value="1"/>
</dbReference>
<name>A0A3Q3WFH5_MOLML</name>
<feature type="region of interest" description="Disordered" evidence="8">
    <location>
        <begin position="441"/>
        <end position="466"/>
    </location>
</feature>
<dbReference type="GO" id="GO:0003743">
    <property type="term" value="F:translation initiation factor activity"/>
    <property type="evidence" value="ECO:0007669"/>
    <property type="project" value="UniProtKB-KW"/>
</dbReference>
<feature type="compositionally biased region" description="Pro residues" evidence="8">
    <location>
        <begin position="112"/>
        <end position="121"/>
    </location>
</feature>
<dbReference type="Pfam" id="PF21140">
    <property type="entry name" value="eIF4G1-like_eIF4E-bd"/>
    <property type="match status" value="1"/>
</dbReference>
<evidence type="ECO:0000256" key="1">
    <source>
        <dbReference type="ARBA" id="ARBA00005775"/>
    </source>
</evidence>